<dbReference type="Proteomes" id="UP001206924">
    <property type="component" value="Unassembled WGS sequence"/>
</dbReference>
<keyword evidence="1" id="KW-0812">Transmembrane</keyword>
<protein>
    <submittedName>
        <fullName evidence="2">Uncharacterized protein</fullName>
    </submittedName>
</protein>
<keyword evidence="3" id="KW-1185">Reference proteome</keyword>
<feature type="transmembrane region" description="Helical" evidence="1">
    <location>
        <begin position="65"/>
        <end position="83"/>
    </location>
</feature>
<evidence type="ECO:0000313" key="2">
    <source>
        <dbReference type="EMBL" id="MCQ1950826.1"/>
    </source>
</evidence>
<feature type="transmembrane region" description="Helical" evidence="1">
    <location>
        <begin position="215"/>
        <end position="236"/>
    </location>
</feature>
<keyword evidence="1" id="KW-1133">Transmembrane helix</keyword>
<evidence type="ECO:0000313" key="3">
    <source>
        <dbReference type="Proteomes" id="UP001206924"/>
    </source>
</evidence>
<evidence type="ECO:0000256" key="1">
    <source>
        <dbReference type="SAM" id="Phobius"/>
    </source>
</evidence>
<keyword evidence="1" id="KW-0472">Membrane</keyword>
<dbReference type="EMBL" id="JANFLP010000013">
    <property type="protein sequence ID" value="MCQ1950826.1"/>
    <property type="molecule type" value="Genomic_DNA"/>
</dbReference>
<dbReference type="RefSeq" id="WP_255866038.1">
    <property type="nucleotide sequence ID" value="NZ_CP104263.1"/>
</dbReference>
<feature type="transmembrane region" description="Helical" evidence="1">
    <location>
        <begin position="172"/>
        <end position="195"/>
    </location>
</feature>
<gene>
    <name evidence="2" type="ORF">NNX28_12935</name>
</gene>
<feature type="transmembrane region" description="Helical" evidence="1">
    <location>
        <begin position="137"/>
        <end position="160"/>
    </location>
</feature>
<name>A0ABT1NSW2_9MICC</name>
<sequence length="334" mass="36088">MITLQMMPAAALWTLVIIRLVGLRFGWKLGILPGMAAVAMGATLNIDQVYLYVDSLLGERNLLNLIVHLLMGAGMTELCRLLLKATGRTDDDGGRHVKALIGMGIVLAVIQTTLLLVSDTPGSATNFTDTFASIPTIAPYQASFFAWIGVVLGYTGVECLRRDKSGESREFGIGLSILSAGCLAGVGAVSVKMLLIGLEFAGVQASFGLYLGYRILMALTMFGFAVGFAVPSYARLKTAAADRRRRAEDLDALWPIVRRLMKTCEGTRALEAANVSLNARTSKTQLYRWFIFIGDIRVLEPGLLSPEETRIIDEIGTRIEDKGTPARRAAILGG</sequence>
<proteinExistence type="predicted"/>
<organism evidence="2 3">
    <name type="scientific">Arthrobacter jinronghuae</name>
    <dbReference type="NCBI Taxonomy" id="2964609"/>
    <lineage>
        <taxon>Bacteria</taxon>
        <taxon>Bacillati</taxon>
        <taxon>Actinomycetota</taxon>
        <taxon>Actinomycetes</taxon>
        <taxon>Micrococcales</taxon>
        <taxon>Micrococcaceae</taxon>
        <taxon>Arthrobacter</taxon>
    </lineage>
</organism>
<feature type="transmembrane region" description="Helical" evidence="1">
    <location>
        <begin position="95"/>
        <end position="117"/>
    </location>
</feature>
<reference evidence="2 3" key="1">
    <citation type="submission" date="2022-07" db="EMBL/GenBank/DDBJ databases">
        <title>Novel species in genus Arthrobacter.</title>
        <authorList>
            <person name="Liu Y."/>
        </authorList>
    </citation>
    <scope>NUCLEOTIDE SEQUENCE [LARGE SCALE GENOMIC DNA]</scope>
    <source>
        <strain evidence="3">zg-Y859</strain>
    </source>
</reference>
<comment type="caution">
    <text evidence="2">The sequence shown here is derived from an EMBL/GenBank/DDBJ whole genome shotgun (WGS) entry which is preliminary data.</text>
</comment>
<accession>A0ABT1NSW2</accession>